<evidence type="ECO:0000256" key="1">
    <source>
        <dbReference type="SAM" id="MobiDB-lite"/>
    </source>
</evidence>
<dbReference type="EMBL" id="JAUDZG010000006">
    <property type="protein sequence ID" value="KAK3303635.1"/>
    <property type="molecule type" value="Genomic_DNA"/>
</dbReference>
<feature type="compositionally biased region" description="Polar residues" evidence="1">
    <location>
        <begin position="12"/>
        <end position="24"/>
    </location>
</feature>
<keyword evidence="2" id="KW-1133">Transmembrane helix</keyword>
<name>A0AAJ0LZQ5_9PEZI</name>
<accession>A0AAJ0LZQ5</accession>
<evidence type="ECO:0000313" key="4">
    <source>
        <dbReference type="Proteomes" id="UP001273166"/>
    </source>
</evidence>
<gene>
    <name evidence="3" type="ORF">B0T15DRAFT_540833</name>
</gene>
<dbReference type="Proteomes" id="UP001273166">
    <property type="component" value="Unassembled WGS sequence"/>
</dbReference>
<comment type="caution">
    <text evidence="3">The sequence shown here is derived from an EMBL/GenBank/DDBJ whole genome shotgun (WGS) entry which is preliminary data.</text>
</comment>
<keyword evidence="4" id="KW-1185">Reference proteome</keyword>
<evidence type="ECO:0000256" key="2">
    <source>
        <dbReference type="SAM" id="Phobius"/>
    </source>
</evidence>
<keyword evidence="2" id="KW-0472">Membrane</keyword>
<feature type="compositionally biased region" description="Low complexity" evidence="1">
    <location>
        <begin position="32"/>
        <end position="62"/>
    </location>
</feature>
<evidence type="ECO:0000313" key="3">
    <source>
        <dbReference type="EMBL" id="KAK3303635.1"/>
    </source>
</evidence>
<organism evidence="3 4">
    <name type="scientific">Chaetomium strumarium</name>
    <dbReference type="NCBI Taxonomy" id="1170767"/>
    <lineage>
        <taxon>Eukaryota</taxon>
        <taxon>Fungi</taxon>
        <taxon>Dikarya</taxon>
        <taxon>Ascomycota</taxon>
        <taxon>Pezizomycotina</taxon>
        <taxon>Sordariomycetes</taxon>
        <taxon>Sordariomycetidae</taxon>
        <taxon>Sordariales</taxon>
        <taxon>Chaetomiaceae</taxon>
        <taxon>Chaetomium</taxon>
    </lineage>
</organism>
<protein>
    <submittedName>
        <fullName evidence="3">Uncharacterized protein</fullName>
    </submittedName>
</protein>
<feature type="transmembrane region" description="Helical" evidence="2">
    <location>
        <begin position="72"/>
        <end position="93"/>
    </location>
</feature>
<keyword evidence="2" id="KW-0812">Transmembrane</keyword>
<feature type="region of interest" description="Disordered" evidence="1">
    <location>
        <begin position="1"/>
        <end position="68"/>
    </location>
</feature>
<reference evidence="3" key="2">
    <citation type="submission" date="2023-06" db="EMBL/GenBank/DDBJ databases">
        <authorList>
            <consortium name="Lawrence Berkeley National Laboratory"/>
            <person name="Mondo S.J."/>
            <person name="Hensen N."/>
            <person name="Bonometti L."/>
            <person name="Westerberg I."/>
            <person name="Brannstrom I.O."/>
            <person name="Guillou S."/>
            <person name="Cros-Aarteil S."/>
            <person name="Calhoun S."/>
            <person name="Haridas S."/>
            <person name="Kuo A."/>
            <person name="Pangilinan J."/>
            <person name="Riley R."/>
            <person name="Labutti K."/>
            <person name="Andreopoulos B."/>
            <person name="Lipzen A."/>
            <person name="Chen C."/>
            <person name="Yanf M."/>
            <person name="Daum C."/>
            <person name="Ng V."/>
            <person name="Clum A."/>
            <person name="Steindorff A."/>
            <person name="Ohm R."/>
            <person name="Martin F."/>
            <person name="Silar P."/>
            <person name="Natvig D."/>
            <person name="Lalanne C."/>
            <person name="Gautier V."/>
            <person name="Ament-Velasquez S.L."/>
            <person name="Kruys A."/>
            <person name="Hutchinson M.I."/>
            <person name="Powell A.J."/>
            <person name="Barry K."/>
            <person name="Miller A.N."/>
            <person name="Grigoriev I.V."/>
            <person name="Debuchy R."/>
            <person name="Gladieux P."/>
            <person name="Thoren M.H."/>
            <person name="Johannesson H."/>
        </authorList>
    </citation>
    <scope>NUCLEOTIDE SEQUENCE</scope>
    <source>
        <strain evidence="3">CBS 333.67</strain>
    </source>
</reference>
<sequence length="153" mass="15018">MGVSISPDVPSSPATSGGVSSATGTVDAATEATSNTSAGSGSSTSGSGSSNSASGGSPSGSSDKNGLSPAELAGIIIGAVGSVAGVAAVWVGIKQLKNKRHGRDASEAAQGFLSENQPRNTIHIAPTFNMPTTPQYNPIPPPYHSGYIYGRSA</sequence>
<proteinExistence type="predicted"/>
<reference evidence="3" key="1">
    <citation type="journal article" date="2023" name="Mol. Phylogenet. Evol.">
        <title>Genome-scale phylogeny and comparative genomics of the fungal order Sordariales.</title>
        <authorList>
            <person name="Hensen N."/>
            <person name="Bonometti L."/>
            <person name="Westerberg I."/>
            <person name="Brannstrom I.O."/>
            <person name="Guillou S."/>
            <person name="Cros-Aarteil S."/>
            <person name="Calhoun S."/>
            <person name="Haridas S."/>
            <person name="Kuo A."/>
            <person name="Mondo S."/>
            <person name="Pangilinan J."/>
            <person name="Riley R."/>
            <person name="LaButti K."/>
            <person name="Andreopoulos B."/>
            <person name="Lipzen A."/>
            <person name="Chen C."/>
            <person name="Yan M."/>
            <person name="Daum C."/>
            <person name="Ng V."/>
            <person name="Clum A."/>
            <person name="Steindorff A."/>
            <person name="Ohm R.A."/>
            <person name="Martin F."/>
            <person name="Silar P."/>
            <person name="Natvig D.O."/>
            <person name="Lalanne C."/>
            <person name="Gautier V."/>
            <person name="Ament-Velasquez S.L."/>
            <person name="Kruys A."/>
            <person name="Hutchinson M.I."/>
            <person name="Powell A.J."/>
            <person name="Barry K."/>
            <person name="Miller A.N."/>
            <person name="Grigoriev I.V."/>
            <person name="Debuchy R."/>
            <person name="Gladieux P."/>
            <person name="Hiltunen Thoren M."/>
            <person name="Johannesson H."/>
        </authorList>
    </citation>
    <scope>NUCLEOTIDE SEQUENCE</scope>
    <source>
        <strain evidence="3">CBS 333.67</strain>
    </source>
</reference>
<dbReference type="GeneID" id="87888642"/>
<dbReference type="RefSeq" id="XP_062719415.1">
    <property type="nucleotide sequence ID" value="XM_062869813.1"/>
</dbReference>
<dbReference type="AlphaFoldDB" id="A0AAJ0LZQ5"/>